<evidence type="ECO:0000313" key="2">
    <source>
        <dbReference type="EMBL" id="KAL0960075.1"/>
    </source>
</evidence>
<accession>A0ABR3JXE2</accession>
<protein>
    <submittedName>
        <fullName evidence="2">Uncharacterized protein</fullName>
    </submittedName>
</protein>
<keyword evidence="1" id="KW-0472">Membrane</keyword>
<feature type="transmembrane region" description="Helical" evidence="1">
    <location>
        <begin position="115"/>
        <end position="138"/>
    </location>
</feature>
<gene>
    <name evidence="2" type="ORF">HGRIS_011720</name>
</gene>
<feature type="transmembrane region" description="Helical" evidence="1">
    <location>
        <begin position="81"/>
        <end position="103"/>
    </location>
</feature>
<evidence type="ECO:0000256" key="1">
    <source>
        <dbReference type="SAM" id="Phobius"/>
    </source>
</evidence>
<comment type="caution">
    <text evidence="2">The sequence shown here is derived from an EMBL/GenBank/DDBJ whole genome shotgun (WGS) entry which is preliminary data.</text>
</comment>
<keyword evidence="1" id="KW-1133">Transmembrane helix</keyword>
<proteinExistence type="predicted"/>
<name>A0ABR3JXE2_9AGAR</name>
<evidence type="ECO:0000313" key="3">
    <source>
        <dbReference type="Proteomes" id="UP001556367"/>
    </source>
</evidence>
<dbReference type="Proteomes" id="UP001556367">
    <property type="component" value="Unassembled WGS sequence"/>
</dbReference>
<keyword evidence="3" id="KW-1185">Reference proteome</keyword>
<keyword evidence="1" id="KW-0812">Transmembrane</keyword>
<reference evidence="3" key="1">
    <citation type="submission" date="2024-06" db="EMBL/GenBank/DDBJ databases">
        <title>Multi-omics analyses provide insights into the biosynthesis of the anticancer antibiotic pleurotin in Hohenbuehelia grisea.</title>
        <authorList>
            <person name="Weaver J.A."/>
            <person name="Alberti F."/>
        </authorList>
    </citation>
    <scope>NUCLEOTIDE SEQUENCE [LARGE SCALE GENOMIC DNA]</scope>
    <source>
        <strain evidence="3">T-177</strain>
    </source>
</reference>
<dbReference type="EMBL" id="JASNQZ010000002">
    <property type="protein sequence ID" value="KAL0960075.1"/>
    <property type="molecule type" value="Genomic_DNA"/>
</dbReference>
<feature type="transmembrane region" description="Helical" evidence="1">
    <location>
        <begin position="46"/>
        <end position="69"/>
    </location>
</feature>
<feature type="transmembrane region" description="Helical" evidence="1">
    <location>
        <begin position="178"/>
        <end position="199"/>
    </location>
</feature>
<organism evidence="2 3">
    <name type="scientific">Hohenbuehelia grisea</name>
    <dbReference type="NCBI Taxonomy" id="104357"/>
    <lineage>
        <taxon>Eukaryota</taxon>
        <taxon>Fungi</taxon>
        <taxon>Dikarya</taxon>
        <taxon>Basidiomycota</taxon>
        <taxon>Agaricomycotina</taxon>
        <taxon>Agaricomycetes</taxon>
        <taxon>Agaricomycetidae</taxon>
        <taxon>Agaricales</taxon>
        <taxon>Pleurotineae</taxon>
        <taxon>Pleurotaceae</taxon>
        <taxon>Hohenbuehelia</taxon>
    </lineage>
</organism>
<sequence>MSSKSETVGLVEHSRLPGNDEANIGIQASPNHGACTCHGPNRKKRILFGVLLTAPYIVGGFVLAIYLIVRLFSHSSATQMRASGVIAHLVPCLVTFVALIAYLRRRNSPSLPEFINKYLDVAIAIMVYWALVGLLSWLESILVPMLEGPRTNCWWNNGGDGRGGYRENCYTYVRQSGFYGAKLVVALVIQLLLVLILLCRRRRSRISLNGPEGRLSE</sequence>